<evidence type="ECO:0000313" key="1">
    <source>
        <dbReference type="EMBL" id="RYR02263.1"/>
    </source>
</evidence>
<keyword evidence="2" id="KW-1185">Reference proteome</keyword>
<protein>
    <submittedName>
        <fullName evidence="1">Uncharacterized protein</fullName>
    </submittedName>
</protein>
<evidence type="ECO:0000313" key="2">
    <source>
        <dbReference type="Proteomes" id="UP000289738"/>
    </source>
</evidence>
<accession>A0A444YJY4</accession>
<comment type="caution">
    <text evidence="1">The sequence shown here is derived from an EMBL/GenBank/DDBJ whole genome shotgun (WGS) entry which is preliminary data.</text>
</comment>
<organism evidence="1 2">
    <name type="scientific">Arachis hypogaea</name>
    <name type="common">Peanut</name>
    <dbReference type="NCBI Taxonomy" id="3818"/>
    <lineage>
        <taxon>Eukaryota</taxon>
        <taxon>Viridiplantae</taxon>
        <taxon>Streptophyta</taxon>
        <taxon>Embryophyta</taxon>
        <taxon>Tracheophyta</taxon>
        <taxon>Spermatophyta</taxon>
        <taxon>Magnoliopsida</taxon>
        <taxon>eudicotyledons</taxon>
        <taxon>Gunneridae</taxon>
        <taxon>Pentapetalae</taxon>
        <taxon>rosids</taxon>
        <taxon>fabids</taxon>
        <taxon>Fabales</taxon>
        <taxon>Fabaceae</taxon>
        <taxon>Papilionoideae</taxon>
        <taxon>50 kb inversion clade</taxon>
        <taxon>dalbergioids sensu lato</taxon>
        <taxon>Dalbergieae</taxon>
        <taxon>Pterocarpus clade</taxon>
        <taxon>Arachis</taxon>
    </lineage>
</organism>
<dbReference type="AlphaFoldDB" id="A0A444YJY4"/>
<sequence length="100" mass="11708">MTLILLCLQQTNDLRCSTRLLNEKFEKMSEAKKAIIWELGFGGLMHIPLMNKLLKELVNSFNLDKNKLDTRHGDIFPEKVSLKELSEEHKEFLEGSRKKY</sequence>
<dbReference type="EMBL" id="SDMP01000016">
    <property type="protein sequence ID" value="RYR02263.1"/>
    <property type="molecule type" value="Genomic_DNA"/>
</dbReference>
<name>A0A444YJY4_ARAHY</name>
<proteinExistence type="predicted"/>
<reference evidence="1 2" key="1">
    <citation type="submission" date="2019-01" db="EMBL/GenBank/DDBJ databases">
        <title>Sequencing of cultivated peanut Arachis hypogaea provides insights into genome evolution and oil improvement.</title>
        <authorList>
            <person name="Chen X."/>
        </authorList>
    </citation>
    <scope>NUCLEOTIDE SEQUENCE [LARGE SCALE GENOMIC DNA]</scope>
    <source>
        <strain evidence="2">cv. Fuhuasheng</strain>
        <tissue evidence="1">Leaves</tissue>
    </source>
</reference>
<gene>
    <name evidence="1" type="ORF">Ahy_B06g081077</name>
</gene>
<dbReference type="Proteomes" id="UP000289738">
    <property type="component" value="Chromosome B06"/>
</dbReference>